<dbReference type="EMBL" id="LR881183">
    <property type="protein sequence ID" value="CAD5244967.1"/>
    <property type="molecule type" value="Genomic_DNA"/>
</dbReference>
<dbReference type="KEGG" id="tcq:TIRI35C_1813"/>
<protein>
    <submittedName>
        <fullName evidence="1">Uncharacterized protein</fullName>
    </submittedName>
</protein>
<organism evidence="1 2">
    <name type="scientific">Thermococcus camini</name>
    <dbReference type="NCBI Taxonomy" id="2016373"/>
    <lineage>
        <taxon>Archaea</taxon>
        <taxon>Methanobacteriati</taxon>
        <taxon>Methanobacteriota</taxon>
        <taxon>Thermococci</taxon>
        <taxon>Thermococcales</taxon>
        <taxon>Thermococcaceae</taxon>
        <taxon>Thermococcus</taxon>
    </lineage>
</organism>
<evidence type="ECO:0000313" key="2">
    <source>
        <dbReference type="Proteomes" id="UP000516304"/>
    </source>
</evidence>
<evidence type="ECO:0000313" key="1">
    <source>
        <dbReference type="EMBL" id="CAD5244967.1"/>
    </source>
</evidence>
<proteinExistence type="predicted"/>
<gene>
    <name evidence="1" type="ORF">TIRI35C_1813</name>
</gene>
<accession>A0A7G2D8W9</accession>
<reference evidence="1 2" key="1">
    <citation type="submission" date="2020-09" db="EMBL/GenBank/DDBJ databases">
        <authorList>
            <person name="Courtine D."/>
        </authorList>
    </citation>
    <scope>NUCLEOTIDE SEQUENCE [LARGE SCALE GENOMIC DNA]</scope>
    <source>
        <strain evidence="1 2">IRI35c</strain>
    </source>
</reference>
<dbReference type="RefSeq" id="WP_188202596.1">
    <property type="nucleotide sequence ID" value="NZ_LR881183.1"/>
</dbReference>
<sequence>MCRMAHFGNCDPETADQEYCIFHKPDKTEEEVIEFYRKFLKRFKPKIEEIEVDGEKKKRLVFKEPIDARGYVFPRIDPPFPLFLFLLVRGILRKLCSWTK</sequence>
<dbReference type="AlphaFoldDB" id="A0A7G2D8W9"/>
<dbReference type="Proteomes" id="UP000516304">
    <property type="component" value="Chromosome TIRI35C"/>
</dbReference>
<name>A0A7G2D8W9_9EURY</name>
<keyword evidence="2" id="KW-1185">Reference proteome</keyword>
<dbReference type="GeneID" id="58919556"/>